<dbReference type="GO" id="GO:0005787">
    <property type="term" value="C:signal peptidase complex"/>
    <property type="evidence" value="ECO:0007669"/>
    <property type="project" value="InterPro"/>
</dbReference>
<dbReference type="Proteomes" id="UP000015354">
    <property type="component" value="Unassembled WGS sequence"/>
</dbReference>
<sequence length="346" mass="38863">MHNIHQRFLDICSIGLMAFLVTAVITPASTVLRDAMLQPQAAFSGLRVDASPVAAVSDRTLLYPQTSLPTAAEAARNGYFGGFRSHYITAGGALDANVQVNAAMTAMLREDERQPHRRFHAVLPGAIIADRAFRRMVLKVSGQLDVSRNWDWNTKSIYVSFIARFRAAEETRDVWSEVLFLDCMVRRTPDPPALVARLFDRLHHRYSTRSGSERVGLASVWTPAEQQQYNEYHAALPHQEHDHPSVLVDHARRVLYFNESFKYYVEDFDGGGLLRERPLEVLMRYQVMSYSGWAPVREVALGAAGLIFVAEESHDAHAFQRREGDPQVRVREADMQAPSASVPADG</sequence>
<evidence type="ECO:0000256" key="8">
    <source>
        <dbReference type="ARBA" id="ARBA00029556"/>
    </source>
</evidence>
<evidence type="ECO:0000256" key="6">
    <source>
        <dbReference type="ARBA" id="ARBA00022989"/>
    </source>
</evidence>
<name>S9VNU5_9TRYP</name>
<evidence type="ECO:0000313" key="11">
    <source>
        <dbReference type="EMBL" id="EPY28651.1"/>
    </source>
</evidence>
<feature type="region of interest" description="Disordered" evidence="9">
    <location>
        <begin position="318"/>
        <end position="346"/>
    </location>
</feature>
<evidence type="ECO:0000256" key="4">
    <source>
        <dbReference type="ARBA" id="ARBA00022824"/>
    </source>
</evidence>
<reference evidence="11 12" key="1">
    <citation type="journal article" date="2013" name="PLoS ONE">
        <title>Predicting the Proteins of Angomonas deanei, Strigomonas culicis and Their Respective Endosymbionts Reveals New Aspects of the Trypanosomatidae Family.</title>
        <authorList>
            <person name="Motta M.C."/>
            <person name="Martins A.C."/>
            <person name="de Souza S.S."/>
            <person name="Catta-Preta C.M."/>
            <person name="Silva R."/>
            <person name="Klein C.C."/>
            <person name="de Almeida L.G."/>
            <person name="de Lima Cunha O."/>
            <person name="Ciapina L.P."/>
            <person name="Brocchi M."/>
            <person name="Colabardini A.C."/>
            <person name="de Araujo Lima B."/>
            <person name="Machado C.R."/>
            <person name="de Almeida Soares C.M."/>
            <person name="Probst C.M."/>
            <person name="de Menezes C.B."/>
            <person name="Thompson C.E."/>
            <person name="Bartholomeu D.C."/>
            <person name="Gradia D.F."/>
            <person name="Pavoni D.P."/>
            <person name="Grisard E.C."/>
            <person name="Fantinatti-Garboggini F."/>
            <person name="Marchini F.K."/>
            <person name="Rodrigues-Luiz G.F."/>
            <person name="Wagner G."/>
            <person name="Goldman G.H."/>
            <person name="Fietto J.L."/>
            <person name="Elias M.C."/>
            <person name="Goldman M.H."/>
            <person name="Sagot M.F."/>
            <person name="Pereira M."/>
            <person name="Stoco P.H."/>
            <person name="de Mendonca-Neto R.P."/>
            <person name="Teixeira S.M."/>
            <person name="Maciel T.E."/>
            <person name="de Oliveira Mendes T.A."/>
            <person name="Urmenyi T.P."/>
            <person name="de Souza W."/>
            <person name="Schenkman S."/>
            <person name="de Vasconcelos A.T."/>
        </authorList>
    </citation>
    <scope>NUCLEOTIDE SEQUENCE [LARGE SCALE GENOMIC DNA]</scope>
</reference>
<feature type="compositionally biased region" description="Basic and acidic residues" evidence="9">
    <location>
        <begin position="318"/>
        <end position="334"/>
    </location>
</feature>
<keyword evidence="7 10" id="KW-0472">Membrane</keyword>
<keyword evidence="5" id="KW-0735">Signal-anchor</keyword>
<keyword evidence="4" id="KW-0256">Endoplasmic reticulum</keyword>
<evidence type="ECO:0000256" key="2">
    <source>
        <dbReference type="ARBA" id="ARBA00009289"/>
    </source>
</evidence>
<comment type="subcellular location">
    <subcellularLocation>
        <location evidence="1">Endoplasmic reticulum membrane</location>
        <topology evidence="1">Single-pass type II membrane protein</topology>
    </subcellularLocation>
</comment>
<evidence type="ECO:0000256" key="10">
    <source>
        <dbReference type="SAM" id="Phobius"/>
    </source>
</evidence>
<dbReference type="InterPro" id="IPR007653">
    <property type="entry name" value="SPC3"/>
</dbReference>
<dbReference type="GO" id="GO:0006465">
    <property type="term" value="P:signal peptide processing"/>
    <property type="evidence" value="ECO:0007669"/>
    <property type="project" value="InterPro"/>
</dbReference>
<dbReference type="PANTHER" id="PTHR12804:SF0">
    <property type="entry name" value="SIGNAL PEPTIDASE COMPLEX SUBUNIT 3"/>
    <property type="match status" value="1"/>
</dbReference>
<gene>
    <name evidence="11" type="ORF">STCU_04949</name>
</gene>
<dbReference type="OrthoDB" id="10261524at2759"/>
<proteinExistence type="inferred from homology"/>
<comment type="caution">
    <text evidence="11">The sequence shown here is derived from an EMBL/GenBank/DDBJ whole genome shotgun (WGS) entry which is preliminary data.</text>
</comment>
<protein>
    <recommendedName>
        <fullName evidence="8">Signal peptidase complex subunit 3</fullName>
    </recommendedName>
</protein>
<keyword evidence="6 10" id="KW-1133">Transmembrane helix</keyword>
<keyword evidence="12" id="KW-1185">Reference proteome</keyword>
<dbReference type="PANTHER" id="PTHR12804">
    <property type="entry name" value="MICROSOMAL SIGNAL PEPTIDASE 23 KD SUBUNIT SPC22/23"/>
    <property type="match status" value="1"/>
</dbReference>
<dbReference type="AlphaFoldDB" id="S9VNU5"/>
<evidence type="ECO:0000256" key="1">
    <source>
        <dbReference type="ARBA" id="ARBA00004648"/>
    </source>
</evidence>
<evidence type="ECO:0000256" key="9">
    <source>
        <dbReference type="SAM" id="MobiDB-lite"/>
    </source>
</evidence>
<keyword evidence="3 10" id="KW-0812">Transmembrane</keyword>
<dbReference type="EMBL" id="ATMH01004949">
    <property type="protein sequence ID" value="EPY28651.1"/>
    <property type="molecule type" value="Genomic_DNA"/>
</dbReference>
<comment type="similarity">
    <text evidence="2">Belongs to the SPCS3 family.</text>
</comment>
<dbReference type="GO" id="GO:0045047">
    <property type="term" value="P:protein targeting to ER"/>
    <property type="evidence" value="ECO:0007669"/>
    <property type="project" value="TreeGrafter"/>
</dbReference>
<evidence type="ECO:0000256" key="7">
    <source>
        <dbReference type="ARBA" id="ARBA00023136"/>
    </source>
</evidence>
<organism evidence="11 12">
    <name type="scientific">Strigomonas culicis</name>
    <dbReference type="NCBI Taxonomy" id="28005"/>
    <lineage>
        <taxon>Eukaryota</taxon>
        <taxon>Discoba</taxon>
        <taxon>Euglenozoa</taxon>
        <taxon>Kinetoplastea</taxon>
        <taxon>Metakinetoplastina</taxon>
        <taxon>Trypanosomatida</taxon>
        <taxon>Trypanosomatidae</taxon>
        <taxon>Strigomonadinae</taxon>
        <taxon>Strigomonas</taxon>
    </lineage>
</organism>
<accession>S9VNU5</accession>
<evidence type="ECO:0000313" key="12">
    <source>
        <dbReference type="Proteomes" id="UP000015354"/>
    </source>
</evidence>
<evidence type="ECO:0000256" key="3">
    <source>
        <dbReference type="ARBA" id="ARBA00022692"/>
    </source>
</evidence>
<evidence type="ECO:0000256" key="5">
    <source>
        <dbReference type="ARBA" id="ARBA00022968"/>
    </source>
</evidence>
<feature type="transmembrane region" description="Helical" evidence="10">
    <location>
        <begin position="12"/>
        <end position="32"/>
    </location>
</feature>